<reference evidence="1 2" key="1">
    <citation type="submission" date="2021-06" db="EMBL/GenBank/DDBJ databases">
        <authorList>
            <person name="Kallberg Y."/>
            <person name="Tangrot J."/>
            <person name="Rosling A."/>
        </authorList>
    </citation>
    <scope>NUCLEOTIDE SEQUENCE [LARGE SCALE GENOMIC DNA]</scope>
    <source>
        <strain evidence="1 2">120-4 pot B 10/14</strain>
    </source>
</reference>
<protein>
    <submittedName>
        <fullName evidence="1">29300_t:CDS:1</fullName>
    </submittedName>
</protein>
<accession>A0ABN7X9A3</accession>
<organism evidence="1 2">
    <name type="scientific">Gigaspora margarita</name>
    <dbReference type="NCBI Taxonomy" id="4874"/>
    <lineage>
        <taxon>Eukaryota</taxon>
        <taxon>Fungi</taxon>
        <taxon>Fungi incertae sedis</taxon>
        <taxon>Mucoromycota</taxon>
        <taxon>Glomeromycotina</taxon>
        <taxon>Glomeromycetes</taxon>
        <taxon>Diversisporales</taxon>
        <taxon>Gigasporaceae</taxon>
        <taxon>Gigaspora</taxon>
    </lineage>
</organism>
<proteinExistence type="predicted"/>
<gene>
    <name evidence="1" type="ORF">GMARGA_LOCUS40615</name>
</gene>
<comment type="caution">
    <text evidence="1">The sequence shown here is derived from an EMBL/GenBank/DDBJ whole genome shotgun (WGS) entry which is preliminary data.</text>
</comment>
<sequence length="49" mass="5786">YASLIYKTTIQLEIIQVLLWQQDYASLICETYDSIGAILPRQRNYESFI</sequence>
<feature type="non-terminal residue" evidence="1">
    <location>
        <position position="49"/>
    </location>
</feature>
<keyword evidence="2" id="KW-1185">Reference proteome</keyword>
<dbReference type="Proteomes" id="UP000789901">
    <property type="component" value="Unassembled WGS sequence"/>
</dbReference>
<dbReference type="EMBL" id="CAJVQB010104889">
    <property type="protein sequence ID" value="CAG8851208.1"/>
    <property type="molecule type" value="Genomic_DNA"/>
</dbReference>
<evidence type="ECO:0000313" key="2">
    <source>
        <dbReference type="Proteomes" id="UP000789901"/>
    </source>
</evidence>
<name>A0ABN7X9A3_GIGMA</name>
<evidence type="ECO:0000313" key="1">
    <source>
        <dbReference type="EMBL" id="CAG8851208.1"/>
    </source>
</evidence>
<feature type="non-terminal residue" evidence="1">
    <location>
        <position position="1"/>
    </location>
</feature>